<reference evidence="8" key="1">
    <citation type="submission" date="2017-01" db="EMBL/GenBank/DDBJ databases">
        <authorList>
            <person name="Varghese N."/>
            <person name="Submissions S."/>
        </authorList>
    </citation>
    <scope>NUCLEOTIDE SEQUENCE [LARGE SCALE GENOMIC DNA]</scope>
    <source>
        <strain evidence="8">DSM 23127</strain>
    </source>
</reference>
<dbReference type="Pfam" id="PF12698">
    <property type="entry name" value="ABC2_membrane_3"/>
    <property type="match status" value="1"/>
</dbReference>
<sequence length="232" mass="25740">MISAKRIQAVVIKDYRDLLKNAYMLSTAVIPLFLAFAINQREEVQSPAMFMPITISMVIVGAFIQASVIAEEKEKNTLRGLLMSPLNTAEIFIGKSLLSAILTIIMIVAVILIGNINMPDQTLLFTAAILISLTIFISIGTILGLVSRTVMETSVIGIPVLFVFGMSDIFQTMIESEWVIDVTGYLPDQQFVQLLLQLQNGQAVGEHFLVLSTWAIALVILTIFIFKKRRFN</sequence>
<dbReference type="OrthoDB" id="3182222at2"/>
<keyword evidence="2 5" id="KW-0812">Transmembrane</keyword>
<feature type="transmembrane region" description="Helical" evidence="5">
    <location>
        <begin position="122"/>
        <end position="146"/>
    </location>
</feature>
<gene>
    <name evidence="7" type="ORF">SAMN05421687_106166</name>
</gene>
<dbReference type="PANTHER" id="PTHR43471">
    <property type="entry name" value="ABC TRANSPORTER PERMEASE"/>
    <property type="match status" value="1"/>
</dbReference>
<protein>
    <submittedName>
        <fullName evidence="7">ABC-2 type transport system permease protein</fullName>
    </submittedName>
</protein>
<dbReference type="Proteomes" id="UP000187608">
    <property type="component" value="Unassembled WGS sequence"/>
</dbReference>
<feature type="domain" description="ABC-2 type transporter transmembrane" evidence="6">
    <location>
        <begin position="45"/>
        <end position="224"/>
    </location>
</feature>
<comment type="subcellular location">
    <subcellularLocation>
        <location evidence="1">Membrane</location>
        <topology evidence="1">Multi-pass membrane protein</topology>
    </subcellularLocation>
</comment>
<evidence type="ECO:0000256" key="3">
    <source>
        <dbReference type="ARBA" id="ARBA00022989"/>
    </source>
</evidence>
<organism evidence="7 8">
    <name type="scientific">Salimicrobium flavidum</name>
    <dbReference type="NCBI Taxonomy" id="570947"/>
    <lineage>
        <taxon>Bacteria</taxon>
        <taxon>Bacillati</taxon>
        <taxon>Bacillota</taxon>
        <taxon>Bacilli</taxon>
        <taxon>Bacillales</taxon>
        <taxon>Bacillaceae</taxon>
        <taxon>Salimicrobium</taxon>
    </lineage>
</organism>
<keyword evidence="4 5" id="KW-0472">Membrane</keyword>
<evidence type="ECO:0000256" key="2">
    <source>
        <dbReference type="ARBA" id="ARBA00022692"/>
    </source>
</evidence>
<feature type="transmembrane region" description="Helical" evidence="5">
    <location>
        <begin position="21"/>
        <end position="38"/>
    </location>
</feature>
<dbReference type="RefSeq" id="WP_076559289.1">
    <property type="nucleotide sequence ID" value="NZ_FTOC01000006.1"/>
</dbReference>
<feature type="transmembrane region" description="Helical" evidence="5">
    <location>
        <begin position="91"/>
        <end position="116"/>
    </location>
</feature>
<proteinExistence type="predicted"/>
<feature type="transmembrane region" description="Helical" evidence="5">
    <location>
        <begin position="208"/>
        <end position="226"/>
    </location>
</feature>
<keyword evidence="3 5" id="KW-1133">Transmembrane helix</keyword>
<evidence type="ECO:0000256" key="1">
    <source>
        <dbReference type="ARBA" id="ARBA00004141"/>
    </source>
</evidence>
<evidence type="ECO:0000256" key="5">
    <source>
        <dbReference type="SAM" id="Phobius"/>
    </source>
</evidence>
<dbReference type="PANTHER" id="PTHR43471:SF1">
    <property type="entry name" value="ABC TRANSPORTER PERMEASE PROTEIN NOSY-RELATED"/>
    <property type="match status" value="1"/>
</dbReference>
<dbReference type="GO" id="GO:0140359">
    <property type="term" value="F:ABC-type transporter activity"/>
    <property type="evidence" value="ECO:0007669"/>
    <property type="project" value="InterPro"/>
</dbReference>
<evidence type="ECO:0000313" key="7">
    <source>
        <dbReference type="EMBL" id="SIS49590.1"/>
    </source>
</evidence>
<keyword evidence="8" id="KW-1185">Reference proteome</keyword>
<evidence type="ECO:0000259" key="6">
    <source>
        <dbReference type="Pfam" id="PF12698"/>
    </source>
</evidence>
<evidence type="ECO:0000256" key="4">
    <source>
        <dbReference type="ARBA" id="ARBA00023136"/>
    </source>
</evidence>
<dbReference type="STRING" id="570947.SAMN05421687_106166"/>
<dbReference type="EMBL" id="FTOC01000006">
    <property type="protein sequence ID" value="SIS49590.1"/>
    <property type="molecule type" value="Genomic_DNA"/>
</dbReference>
<feature type="transmembrane region" description="Helical" evidence="5">
    <location>
        <begin position="50"/>
        <end position="70"/>
    </location>
</feature>
<name>A0A1N7JJW4_9BACI</name>
<dbReference type="GO" id="GO:0016020">
    <property type="term" value="C:membrane"/>
    <property type="evidence" value="ECO:0007669"/>
    <property type="project" value="UniProtKB-SubCell"/>
</dbReference>
<accession>A0A1N7JJW4</accession>
<feature type="transmembrane region" description="Helical" evidence="5">
    <location>
        <begin position="153"/>
        <end position="174"/>
    </location>
</feature>
<dbReference type="InterPro" id="IPR013525">
    <property type="entry name" value="ABC2_TM"/>
</dbReference>
<dbReference type="AlphaFoldDB" id="A0A1N7JJW4"/>
<evidence type="ECO:0000313" key="8">
    <source>
        <dbReference type="Proteomes" id="UP000187608"/>
    </source>
</evidence>